<keyword evidence="1" id="KW-0472">Membrane</keyword>
<keyword evidence="1" id="KW-0812">Transmembrane</keyword>
<dbReference type="EMBL" id="SMAF01000002">
    <property type="protein sequence ID" value="TCT00670.1"/>
    <property type="molecule type" value="Genomic_DNA"/>
</dbReference>
<feature type="transmembrane region" description="Helical" evidence="1">
    <location>
        <begin position="43"/>
        <end position="61"/>
    </location>
</feature>
<evidence type="ECO:0000256" key="1">
    <source>
        <dbReference type="SAM" id="Phobius"/>
    </source>
</evidence>
<keyword evidence="1" id="KW-1133">Transmembrane helix</keyword>
<dbReference type="RefSeq" id="WP_123520966.1">
    <property type="nucleotide sequence ID" value="NZ_JBHLWF010000013.1"/>
</dbReference>
<evidence type="ECO:0000313" key="2">
    <source>
        <dbReference type="EMBL" id="TCT00670.1"/>
    </source>
</evidence>
<dbReference type="Proteomes" id="UP000294599">
    <property type="component" value="Unassembled WGS sequence"/>
</dbReference>
<proteinExistence type="predicted"/>
<feature type="transmembrane region" description="Helical" evidence="1">
    <location>
        <begin position="12"/>
        <end position="31"/>
    </location>
</feature>
<dbReference type="AlphaFoldDB" id="A0A4R3LK52"/>
<evidence type="ECO:0000313" key="3">
    <source>
        <dbReference type="Proteomes" id="UP000294599"/>
    </source>
</evidence>
<organism evidence="2 3">
    <name type="scientific">Pseudofulvimonas gallinarii</name>
    <dbReference type="NCBI Taxonomy" id="634155"/>
    <lineage>
        <taxon>Bacteria</taxon>
        <taxon>Pseudomonadati</taxon>
        <taxon>Pseudomonadota</taxon>
        <taxon>Gammaproteobacteria</taxon>
        <taxon>Lysobacterales</taxon>
        <taxon>Rhodanobacteraceae</taxon>
        <taxon>Pseudofulvimonas</taxon>
    </lineage>
</organism>
<accession>A0A4R3LK52</accession>
<gene>
    <name evidence="2" type="ORF">EDC25_10234</name>
</gene>
<keyword evidence="3" id="KW-1185">Reference proteome</keyword>
<sequence length="171" mass="18820">MIVEKSKIVLKAHWFLPVAMLVVGGDLVLALADSWSDPALLEAGLLFDLAIVLPALYWWCYRKRGRAALLKAAALSCLGIWVAGHIVPDQHHELISTVGFARYVGLAVLLVIELKLVVAIYRAAFSSSGANPPLSAAQDAGMPEWAARLMAWEASLLRRGWELVRRLVRLR</sequence>
<protein>
    <submittedName>
        <fullName evidence="2">Uncharacterized protein</fullName>
    </submittedName>
</protein>
<comment type="caution">
    <text evidence="2">The sequence shown here is derived from an EMBL/GenBank/DDBJ whole genome shotgun (WGS) entry which is preliminary data.</text>
</comment>
<name>A0A4R3LK52_9GAMM</name>
<reference evidence="2 3" key="1">
    <citation type="submission" date="2019-03" db="EMBL/GenBank/DDBJ databases">
        <title>Genomic Encyclopedia of Type Strains, Phase IV (KMG-IV): sequencing the most valuable type-strain genomes for metagenomic binning, comparative biology and taxonomic classification.</title>
        <authorList>
            <person name="Goeker M."/>
        </authorList>
    </citation>
    <scope>NUCLEOTIDE SEQUENCE [LARGE SCALE GENOMIC DNA]</scope>
    <source>
        <strain evidence="2 3">DSM 21944</strain>
    </source>
</reference>
<feature type="transmembrane region" description="Helical" evidence="1">
    <location>
        <begin position="100"/>
        <end position="121"/>
    </location>
</feature>
<feature type="transmembrane region" description="Helical" evidence="1">
    <location>
        <begin position="68"/>
        <end position="88"/>
    </location>
</feature>
<dbReference type="OrthoDB" id="7059190at2"/>